<name>A0A9W9HNV6_9EURO</name>
<comment type="caution">
    <text evidence="1">The sequence shown here is derived from an EMBL/GenBank/DDBJ whole genome shotgun (WGS) entry which is preliminary data.</text>
</comment>
<dbReference type="EMBL" id="JAPQKN010000007">
    <property type="protein sequence ID" value="KAJ5152822.1"/>
    <property type="molecule type" value="Genomic_DNA"/>
</dbReference>
<dbReference type="OrthoDB" id="4348862at2759"/>
<evidence type="ECO:0000313" key="1">
    <source>
        <dbReference type="EMBL" id="KAJ5152822.1"/>
    </source>
</evidence>
<gene>
    <name evidence="1" type="ORF">N7482_009300</name>
</gene>
<proteinExistence type="predicted"/>
<dbReference type="Proteomes" id="UP001149163">
    <property type="component" value="Unassembled WGS sequence"/>
</dbReference>
<evidence type="ECO:0008006" key="3">
    <source>
        <dbReference type="Google" id="ProtNLM"/>
    </source>
</evidence>
<dbReference type="AlphaFoldDB" id="A0A9W9HNV6"/>
<dbReference type="RefSeq" id="XP_056539130.1">
    <property type="nucleotide sequence ID" value="XM_056691424.1"/>
</dbReference>
<reference evidence="1" key="1">
    <citation type="submission" date="2022-11" db="EMBL/GenBank/DDBJ databases">
        <authorList>
            <person name="Petersen C."/>
        </authorList>
    </citation>
    <scope>NUCLEOTIDE SEQUENCE</scope>
    <source>
        <strain evidence="1">IBT 26290</strain>
    </source>
</reference>
<organism evidence="1 2">
    <name type="scientific">Penicillium canariense</name>
    <dbReference type="NCBI Taxonomy" id="189055"/>
    <lineage>
        <taxon>Eukaryota</taxon>
        <taxon>Fungi</taxon>
        <taxon>Dikarya</taxon>
        <taxon>Ascomycota</taxon>
        <taxon>Pezizomycotina</taxon>
        <taxon>Eurotiomycetes</taxon>
        <taxon>Eurotiomycetidae</taxon>
        <taxon>Eurotiales</taxon>
        <taxon>Aspergillaceae</taxon>
        <taxon>Penicillium</taxon>
    </lineage>
</organism>
<sequence>MGSQALSLWSDAAAKLSEADQKLLAFDDASNHDSRSLDVIDKLGQTTNEAYETCIRKRWQIKLPGKQDKIIVRDLLGKITHWIEVFKTVGDQAISFDPGHAALPWAGARFLLQVGLMKRDERNDTRLMRWFTLT</sequence>
<accession>A0A9W9HNV6</accession>
<protein>
    <recommendedName>
        <fullName evidence="3">NWD NACHT-NTPase N-terminal domain-containing protein</fullName>
    </recommendedName>
</protein>
<keyword evidence="2" id="KW-1185">Reference proteome</keyword>
<evidence type="ECO:0000313" key="2">
    <source>
        <dbReference type="Proteomes" id="UP001149163"/>
    </source>
</evidence>
<dbReference type="GeneID" id="81430600"/>
<reference evidence="1" key="2">
    <citation type="journal article" date="2023" name="IMA Fungus">
        <title>Comparative genomic study of the Penicillium genus elucidates a diverse pangenome and 15 lateral gene transfer events.</title>
        <authorList>
            <person name="Petersen C."/>
            <person name="Sorensen T."/>
            <person name="Nielsen M.R."/>
            <person name="Sondergaard T.E."/>
            <person name="Sorensen J.L."/>
            <person name="Fitzpatrick D.A."/>
            <person name="Frisvad J.C."/>
            <person name="Nielsen K.L."/>
        </authorList>
    </citation>
    <scope>NUCLEOTIDE SEQUENCE</scope>
    <source>
        <strain evidence="1">IBT 26290</strain>
    </source>
</reference>